<name>A0ABR7GQ26_9FIRM</name>
<evidence type="ECO:0000313" key="2">
    <source>
        <dbReference type="EMBL" id="MBC5696412.1"/>
    </source>
</evidence>
<sequence length="289" mass="32984">MSELYILNVGRADCTVLLLDTPQGRRTVVVDGGGKYHEDRKPLLEFLVQRNITVIDLLILTHLHQDHFGGFVHLVDRVQVRRAVAPCGDLRFANRVYPVYGDREFYREYHDFFRYLERSETELIRSADCAGRTFTFGEYVLECLYPLRNSTQRSVAYAQKLCDPNLTEEAMAWNLAAYKQTCNEDSSIWLLRKGSTDLALLSGDSTDEAMRAALCGRQARPRLQKLSHHGICTRYFSEYVQKIVKPEILVVSVDKTHYTEDMGAQIDALCAAGDSQCYYTFQGDVNISL</sequence>
<protein>
    <submittedName>
        <fullName evidence="2">MBL fold metallo-hydrolase</fullName>
    </submittedName>
</protein>
<dbReference type="PANTHER" id="PTHR30619">
    <property type="entry name" value="DNA INTERNALIZATION/COMPETENCE PROTEIN COMEC/REC2"/>
    <property type="match status" value="1"/>
</dbReference>
<accession>A0ABR7GQ26</accession>
<evidence type="ECO:0000259" key="1">
    <source>
        <dbReference type="Pfam" id="PF00753"/>
    </source>
</evidence>
<comment type="caution">
    <text evidence="2">The sequence shown here is derived from an EMBL/GenBank/DDBJ whole genome shotgun (WGS) entry which is preliminary data.</text>
</comment>
<dbReference type="PANTHER" id="PTHR30619:SF1">
    <property type="entry name" value="RECOMBINATION PROTEIN 2"/>
    <property type="match status" value="1"/>
</dbReference>
<dbReference type="InterPro" id="IPR036866">
    <property type="entry name" value="RibonucZ/Hydroxyglut_hydro"/>
</dbReference>
<dbReference type="InterPro" id="IPR052159">
    <property type="entry name" value="Competence_DNA_uptake"/>
</dbReference>
<dbReference type="InterPro" id="IPR001279">
    <property type="entry name" value="Metallo-B-lactamas"/>
</dbReference>
<evidence type="ECO:0000313" key="3">
    <source>
        <dbReference type="Proteomes" id="UP000641741"/>
    </source>
</evidence>
<gene>
    <name evidence="2" type="ORF">H8S02_10725</name>
</gene>
<reference evidence="2 3" key="1">
    <citation type="submission" date="2020-08" db="EMBL/GenBank/DDBJ databases">
        <title>Genome public.</title>
        <authorList>
            <person name="Liu C."/>
            <person name="Sun Q."/>
        </authorList>
    </citation>
    <scope>NUCLEOTIDE SEQUENCE [LARGE SCALE GENOMIC DNA]</scope>
    <source>
        <strain evidence="2 3">M2</strain>
    </source>
</reference>
<dbReference type="Gene3D" id="3.60.15.10">
    <property type="entry name" value="Ribonuclease Z/Hydroxyacylglutathione hydrolase-like"/>
    <property type="match status" value="1"/>
</dbReference>
<dbReference type="EMBL" id="JACOPK010000010">
    <property type="protein sequence ID" value="MBC5696412.1"/>
    <property type="molecule type" value="Genomic_DNA"/>
</dbReference>
<organism evidence="2 3">
    <name type="scientific">Agathobaculum hominis</name>
    <dbReference type="NCBI Taxonomy" id="2763014"/>
    <lineage>
        <taxon>Bacteria</taxon>
        <taxon>Bacillati</taxon>
        <taxon>Bacillota</taxon>
        <taxon>Clostridia</taxon>
        <taxon>Eubacteriales</taxon>
        <taxon>Butyricicoccaceae</taxon>
        <taxon>Agathobaculum</taxon>
    </lineage>
</organism>
<dbReference type="RefSeq" id="WP_186970515.1">
    <property type="nucleotide sequence ID" value="NZ_JACOPK010000010.1"/>
</dbReference>
<dbReference type="Pfam" id="PF00753">
    <property type="entry name" value="Lactamase_B"/>
    <property type="match status" value="1"/>
</dbReference>
<dbReference type="SUPFAM" id="SSF56281">
    <property type="entry name" value="Metallo-hydrolase/oxidoreductase"/>
    <property type="match status" value="1"/>
</dbReference>
<keyword evidence="3" id="KW-1185">Reference proteome</keyword>
<feature type="domain" description="Metallo-beta-lactamase" evidence="1">
    <location>
        <begin position="13"/>
        <end position="85"/>
    </location>
</feature>
<proteinExistence type="predicted"/>
<dbReference type="Proteomes" id="UP000641741">
    <property type="component" value="Unassembled WGS sequence"/>
</dbReference>